<dbReference type="InterPro" id="IPR006120">
    <property type="entry name" value="Resolvase_HTH_dom"/>
</dbReference>
<dbReference type="InterPro" id="IPR050639">
    <property type="entry name" value="SSR_resolvase"/>
</dbReference>
<dbReference type="RefSeq" id="WP_311697623.1">
    <property type="nucleotide sequence ID" value="NZ_JAVREY010000033.1"/>
</dbReference>
<accession>A0ABU2TZ96</accession>
<evidence type="ECO:0000313" key="6">
    <source>
        <dbReference type="Proteomes" id="UP001183809"/>
    </source>
</evidence>
<dbReference type="Proteomes" id="UP001183809">
    <property type="component" value="Unassembled WGS sequence"/>
</dbReference>
<reference evidence="6" key="1">
    <citation type="submission" date="2023-07" db="EMBL/GenBank/DDBJ databases">
        <title>30 novel species of actinomycetes from the DSMZ collection.</title>
        <authorList>
            <person name="Nouioui I."/>
        </authorList>
    </citation>
    <scope>NUCLEOTIDE SEQUENCE [LARGE SCALE GENOMIC DNA]</scope>
    <source>
        <strain evidence="6">DSM 41699</strain>
    </source>
</reference>
<evidence type="ECO:0000313" key="5">
    <source>
        <dbReference type="EMBL" id="MDT0466156.1"/>
    </source>
</evidence>
<keyword evidence="1" id="KW-0238">DNA-binding</keyword>
<evidence type="ECO:0000256" key="2">
    <source>
        <dbReference type="ARBA" id="ARBA00023172"/>
    </source>
</evidence>
<dbReference type="EMBL" id="JAVREY010000033">
    <property type="protein sequence ID" value="MDT0466156.1"/>
    <property type="molecule type" value="Genomic_DNA"/>
</dbReference>
<dbReference type="Pfam" id="PF00239">
    <property type="entry name" value="Resolvase"/>
    <property type="match status" value="1"/>
</dbReference>
<evidence type="ECO:0000259" key="4">
    <source>
        <dbReference type="SMART" id="SM00857"/>
    </source>
</evidence>
<dbReference type="Gene3D" id="3.40.50.1390">
    <property type="entry name" value="Resolvase, N-terminal catalytic domain"/>
    <property type="match status" value="1"/>
</dbReference>
<dbReference type="PANTHER" id="PTHR30461">
    <property type="entry name" value="DNA-INVERTASE FROM LAMBDOID PROPHAGE"/>
    <property type="match status" value="1"/>
</dbReference>
<protein>
    <submittedName>
        <fullName evidence="5">Recombinase family protein</fullName>
    </submittedName>
</protein>
<gene>
    <name evidence="5" type="ORF">RM764_24630</name>
</gene>
<organism evidence="5 6">
    <name type="scientific">Streptomyces gibsoniae</name>
    <dbReference type="NCBI Taxonomy" id="3075529"/>
    <lineage>
        <taxon>Bacteria</taxon>
        <taxon>Bacillati</taxon>
        <taxon>Actinomycetota</taxon>
        <taxon>Actinomycetes</taxon>
        <taxon>Kitasatosporales</taxon>
        <taxon>Streptomycetaceae</taxon>
        <taxon>Streptomyces</taxon>
    </lineage>
</organism>
<dbReference type="InterPro" id="IPR006119">
    <property type="entry name" value="Resolv_N"/>
</dbReference>
<keyword evidence="2" id="KW-0233">DNA recombination</keyword>
<sequence length="118" mass="12994">MTPLVKRGLDWTPNPDHVRAVSYIRQSRKREDDSASSPEAQRTKCEALITAKGWDNAGHFADVGKSGWDPKVVRPEFEEMMSAVRAGHVDAVGESVTVIAKALKVSRATLYRALADTE</sequence>
<dbReference type="CDD" id="cd00338">
    <property type="entry name" value="Ser_Recombinase"/>
    <property type="match status" value="1"/>
</dbReference>
<proteinExistence type="predicted"/>
<feature type="domain" description="Resolvase/invertase-type recombinase catalytic" evidence="4">
    <location>
        <begin position="20"/>
        <end position="117"/>
    </location>
</feature>
<dbReference type="SUPFAM" id="SSF53041">
    <property type="entry name" value="Resolvase-like"/>
    <property type="match status" value="1"/>
</dbReference>
<dbReference type="PANTHER" id="PTHR30461:SF2">
    <property type="entry name" value="SERINE RECOMBINASE PINE-RELATED"/>
    <property type="match status" value="1"/>
</dbReference>
<keyword evidence="6" id="KW-1185">Reference proteome</keyword>
<dbReference type="InterPro" id="IPR036162">
    <property type="entry name" value="Resolvase-like_N_sf"/>
</dbReference>
<feature type="region of interest" description="Disordered" evidence="3">
    <location>
        <begin position="22"/>
        <end position="43"/>
    </location>
</feature>
<evidence type="ECO:0000256" key="1">
    <source>
        <dbReference type="ARBA" id="ARBA00023125"/>
    </source>
</evidence>
<comment type="caution">
    <text evidence="5">The sequence shown here is derived from an EMBL/GenBank/DDBJ whole genome shotgun (WGS) entry which is preliminary data.</text>
</comment>
<dbReference type="SMART" id="SM00857">
    <property type="entry name" value="Resolvase"/>
    <property type="match status" value="1"/>
</dbReference>
<name>A0ABU2TZ96_9ACTN</name>
<dbReference type="Pfam" id="PF02796">
    <property type="entry name" value="HTH_7"/>
    <property type="match status" value="1"/>
</dbReference>
<evidence type="ECO:0000256" key="3">
    <source>
        <dbReference type="SAM" id="MobiDB-lite"/>
    </source>
</evidence>